<keyword evidence="1" id="KW-1133">Transmembrane helix</keyword>
<evidence type="ECO:0000313" key="2">
    <source>
        <dbReference type="EMBL" id="MCL1631991.1"/>
    </source>
</evidence>
<dbReference type="EMBL" id="JAMAST010000008">
    <property type="protein sequence ID" value="MCL1631991.1"/>
    <property type="molecule type" value="Genomic_DNA"/>
</dbReference>
<feature type="transmembrane region" description="Helical" evidence="1">
    <location>
        <begin position="203"/>
        <end position="224"/>
    </location>
</feature>
<dbReference type="RefSeq" id="WP_249101071.1">
    <property type="nucleotide sequence ID" value="NZ_JAMAST010000008.1"/>
</dbReference>
<evidence type="ECO:0008006" key="4">
    <source>
        <dbReference type="Google" id="ProtNLM"/>
    </source>
</evidence>
<name>A0ABT0MAU1_9BACL</name>
<feature type="transmembrane region" description="Helical" evidence="1">
    <location>
        <begin position="106"/>
        <end position="124"/>
    </location>
</feature>
<gene>
    <name evidence="2" type="ORF">M3N64_08520</name>
</gene>
<feature type="transmembrane region" description="Helical" evidence="1">
    <location>
        <begin position="56"/>
        <end position="74"/>
    </location>
</feature>
<feature type="transmembrane region" description="Helical" evidence="1">
    <location>
        <begin position="180"/>
        <end position="198"/>
    </location>
</feature>
<reference evidence="2 3" key="1">
    <citation type="submission" date="2022-05" db="EMBL/GenBank/DDBJ databases">
        <title>Sporolactobacillus sp nov CPB3-1, isolated from tree bark (Mangifera indica L.).</title>
        <authorList>
            <person name="Phuengjayaem S."/>
            <person name="Tanasupawat S."/>
        </authorList>
    </citation>
    <scope>NUCLEOTIDE SEQUENCE [LARGE SCALE GENOMIC DNA]</scope>
    <source>
        <strain evidence="2 3">CPB3-1</strain>
    </source>
</reference>
<feature type="transmembrane region" description="Helical" evidence="1">
    <location>
        <begin position="32"/>
        <end position="49"/>
    </location>
</feature>
<evidence type="ECO:0000313" key="3">
    <source>
        <dbReference type="Proteomes" id="UP001203004"/>
    </source>
</evidence>
<keyword evidence="1" id="KW-0472">Membrane</keyword>
<feature type="transmembrane region" description="Helical" evidence="1">
    <location>
        <begin position="156"/>
        <end position="174"/>
    </location>
</feature>
<keyword evidence="1" id="KW-0812">Transmembrane</keyword>
<organism evidence="2 3">
    <name type="scientific">Sporolactobacillus mangiferae</name>
    <dbReference type="NCBI Taxonomy" id="2940498"/>
    <lineage>
        <taxon>Bacteria</taxon>
        <taxon>Bacillati</taxon>
        <taxon>Bacillota</taxon>
        <taxon>Bacilli</taxon>
        <taxon>Bacillales</taxon>
        <taxon>Sporolactobacillaceae</taxon>
        <taxon>Sporolactobacillus</taxon>
    </lineage>
</organism>
<dbReference type="Proteomes" id="UP001203004">
    <property type="component" value="Unassembled WGS sequence"/>
</dbReference>
<sequence>MNRALRDFIAIGCVMTGVFLLAVNLFTGVTSFWAIYPVALLLCPLAWLLTGDQKTGSIIASGLFLTLCIIQNIVETPEYLWFVYLLPVAVAWPIVVCAGKAALKPVFAYLASFSLMGCYVLLNIYFEPRFIWCIFPTFALLWWPIGITFGRHPHQLSIIGSGLIIIFFAAVNRITSPDCFWVIHPIFAVLWWPMSLFLAKKPFLFAMTGAGVTILYFSSVNYLVSPQHLWAVYPAFAVSWWPLSVYYFVHRLRRLTH</sequence>
<evidence type="ECO:0000256" key="1">
    <source>
        <dbReference type="SAM" id="Phobius"/>
    </source>
</evidence>
<accession>A0ABT0MAU1</accession>
<keyword evidence="3" id="KW-1185">Reference proteome</keyword>
<protein>
    <recommendedName>
        <fullName evidence="4">YhhN-like protein</fullName>
    </recommendedName>
</protein>
<feature type="transmembrane region" description="Helical" evidence="1">
    <location>
        <begin position="7"/>
        <end position="26"/>
    </location>
</feature>
<feature type="transmembrane region" description="Helical" evidence="1">
    <location>
        <begin position="230"/>
        <end position="249"/>
    </location>
</feature>
<feature type="transmembrane region" description="Helical" evidence="1">
    <location>
        <begin position="80"/>
        <end position="99"/>
    </location>
</feature>
<feature type="transmembrane region" description="Helical" evidence="1">
    <location>
        <begin position="130"/>
        <end position="149"/>
    </location>
</feature>
<comment type="caution">
    <text evidence="2">The sequence shown here is derived from an EMBL/GenBank/DDBJ whole genome shotgun (WGS) entry which is preliminary data.</text>
</comment>
<proteinExistence type="predicted"/>